<dbReference type="AlphaFoldDB" id="A0A160TDG4"/>
<organism evidence="2">
    <name type="scientific">hydrothermal vent metagenome</name>
    <dbReference type="NCBI Taxonomy" id="652676"/>
    <lineage>
        <taxon>unclassified sequences</taxon>
        <taxon>metagenomes</taxon>
        <taxon>ecological metagenomes</taxon>
    </lineage>
</organism>
<sequence length="186" mass="20339">MNNKDESRNLLSELENLQRVLDGADAGTLEDDHMDIPVLDDLFDGDDIQAAIEQASSAESAQLANAKFSSPLVSSNPFLPQATIDRLAHERKATIEDVTKMSAAPAPKQASTSRFTPNPSSQGQTSTAKERAEKAASVEHSMNETSSALLSLLQRERLIDELVDDIMPLLKGRLRNRIRQLIESGQ</sequence>
<feature type="region of interest" description="Disordered" evidence="1">
    <location>
        <begin position="95"/>
        <end position="145"/>
    </location>
</feature>
<name>A0A160TDG4_9ZZZZ</name>
<reference evidence="2" key="1">
    <citation type="submission" date="2015-10" db="EMBL/GenBank/DDBJ databases">
        <authorList>
            <person name="Gilbert D.G."/>
        </authorList>
    </citation>
    <scope>NUCLEOTIDE SEQUENCE</scope>
</reference>
<evidence type="ECO:0000256" key="1">
    <source>
        <dbReference type="SAM" id="MobiDB-lite"/>
    </source>
</evidence>
<evidence type="ECO:0000313" key="2">
    <source>
        <dbReference type="EMBL" id="CUS41277.1"/>
    </source>
</evidence>
<feature type="compositionally biased region" description="Basic and acidic residues" evidence="1">
    <location>
        <begin position="128"/>
        <end position="137"/>
    </location>
</feature>
<protein>
    <submittedName>
        <fullName evidence="2">Uncharacterized protein</fullName>
    </submittedName>
</protein>
<gene>
    <name evidence="2" type="ORF">MGWOODY_Tha1503</name>
</gene>
<accession>A0A160TDG4</accession>
<dbReference type="EMBL" id="CZQC01000037">
    <property type="protein sequence ID" value="CUS41277.1"/>
    <property type="molecule type" value="Genomic_DNA"/>
</dbReference>
<feature type="compositionally biased region" description="Polar residues" evidence="1">
    <location>
        <begin position="109"/>
        <end position="127"/>
    </location>
</feature>
<proteinExistence type="predicted"/>